<keyword evidence="3" id="KW-1185">Reference proteome</keyword>
<evidence type="ECO:0000256" key="1">
    <source>
        <dbReference type="SAM" id="MobiDB-lite"/>
    </source>
</evidence>
<sequence>MGSINQYLTPYRILSSTFERGHAGFTRVLTKDDWICATYAGARDETLFQWECEFESDEDVDDDNEWSMTPNIADPRGCVDQWSIDGGSLELARATGAQDDLPDTEPSRDRAVIGAIDDDSGVCPRRLPVDNWTDRLGVTPQTHKKHQRSEKTSEEAIVDLEPTFACVMHVLSTEGRNEPSDDNYDVHEANYISVEDYAQELAFLPDLTEPSVTVLDYEGSNVNNPALTDEQQQRLLEMLKGHE</sequence>
<proteinExistence type="predicted"/>
<dbReference type="EMBL" id="NBNE01005597">
    <property type="protein sequence ID" value="OWZ03311.1"/>
    <property type="molecule type" value="Genomic_DNA"/>
</dbReference>
<gene>
    <name evidence="2" type="ORF">PHMEG_00024981</name>
</gene>
<dbReference type="Proteomes" id="UP000198211">
    <property type="component" value="Unassembled WGS sequence"/>
</dbReference>
<comment type="caution">
    <text evidence="2">The sequence shown here is derived from an EMBL/GenBank/DDBJ whole genome shotgun (WGS) entry which is preliminary data.</text>
</comment>
<protein>
    <recommendedName>
        <fullName evidence="4">Reverse transcriptase</fullName>
    </recommendedName>
</protein>
<evidence type="ECO:0000313" key="2">
    <source>
        <dbReference type="EMBL" id="OWZ03311.1"/>
    </source>
</evidence>
<reference evidence="3" key="1">
    <citation type="submission" date="2017-03" db="EMBL/GenBank/DDBJ databases">
        <title>Phytopthora megakarya and P. palmivora, two closely related causual agents of cacao black pod achieved similar genome size and gene model numbers by different mechanisms.</title>
        <authorList>
            <person name="Ali S."/>
            <person name="Shao J."/>
            <person name="Larry D.J."/>
            <person name="Kronmiller B."/>
            <person name="Shen D."/>
            <person name="Strem M.D."/>
            <person name="Melnick R.L."/>
            <person name="Guiltinan M.J."/>
            <person name="Tyler B.M."/>
            <person name="Meinhardt L.W."/>
            <person name="Bailey B.A."/>
        </authorList>
    </citation>
    <scope>NUCLEOTIDE SEQUENCE [LARGE SCALE GENOMIC DNA]</scope>
    <source>
        <strain evidence="3">zdho120</strain>
    </source>
</reference>
<feature type="region of interest" description="Disordered" evidence="1">
    <location>
        <begin position="135"/>
        <end position="154"/>
    </location>
</feature>
<accession>A0A225VCR8</accession>
<dbReference type="AlphaFoldDB" id="A0A225VCR8"/>
<evidence type="ECO:0008006" key="4">
    <source>
        <dbReference type="Google" id="ProtNLM"/>
    </source>
</evidence>
<evidence type="ECO:0000313" key="3">
    <source>
        <dbReference type="Proteomes" id="UP000198211"/>
    </source>
</evidence>
<organism evidence="2 3">
    <name type="scientific">Phytophthora megakarya</name>
    <dbReference type="NCBI Taxonomy" id="4795"/>
    <lineage>
        <taxon>Eukaryota</taxon>
        <taxon>Sar</taxon>
        <taxon>Stramenopiles</taxon>
        <taxon>Oomycota</taxon>
        <taxon>Peronosporomycetes</taxon>
        <taxon>Peronosporales</taxon>
        <taxon>Peronosporaceae</taxon>
        <taxon>Phytophthora</taxon>
    </lineage>
</organism>
<name>A0A225VCR8_9STRA</name>
<dbReference type="OrthoDB" id="129547at2759"/>